<dbReference type="SMART" id="SM00801">
    <property type="entry name" value="dDENN"/>
    <property type="match status" value="1"/>
</dbReference>
<dbReference type="InterPro" id="IPR005113">
    <property type="entry name" value="uDENN_dom"/>
</dbReference>
<dbReference type="Pfam" id="PF03455">
    <property type="entry name" value="dDENN"/>
    <property type="match status" value="1"/>
</dbReference>
<dbReference type="AlphaFoldDB" id="A0A8C4I3D6"/>
<evidence type="ECO:0000259" key="3">
    <source>
        <dbReference type="PROSITE" id="PS50211"/>
    </source>
</evidence>
<dbReference type="FunFam" id="3.30.450.200:FF:000001">
    <property type="entry name" value="DENN domain-containing protein 2A isoform X1"/>
    <property type="match status" value="1"/>
</dbReference>
<dbReference type="PANTHER" id="PTHR15288:SF3">
    <property type="entry name" value="DENN DOMAIN-CONTAINING PROTEIN 2A"/>
    <property type="match status" value="1"/>
</dbReference>
<name>A0A8C4I3D6_DICLA</name>
<feature type="compositionally biased region" description="Low complexity" evidence="2">
    <location>
        <begin position="184"/>
        <end position="203"/>
    </location>
</feature>
<feature type="domain" description="UDENN" evidence="3">
    <location>
        <begin position="286"/>
        <end position="690"/>
    </location>
</feature>
<evidence type="ECO:0000313" key="5">
    <source>
        <dbReference type="Proteomes" id="UP000694389"/>
    </source>
</evidence>
<feature type="region of interest" description="Disordered" evidence="2">
    <location>
        <begin position="172"/>
        <end position="212"/>
    </location>
</feature>
<dbReference type="Pfam" id="PF02141">
    <property type="entry name" value="DENN"/>
    <property type="match status" value="1"/>
</dbReference>
<dbReference type="GO" id="GO:0005085">
    <property type="term" value="F:guanyl-nucleotide exchange factor activity"/>
    <property type="evidence" value="ECO:0007669"/>
    <property type="project" value="UniProtKB-KW"/>
</dbReference>
<feature type="compositionally biased region" description="Polar residues" evidence="2">
    <location>
        <begin position="141"/>
        <end position="155"/>
    </location>
</feature>
<feature type="region of interest" description="Disordered" evidence="2">
    <location>
        <begin position="233"/>
        <end position="256"/>
    </location>
</feature>
<dbReference type="InterPro" id="IPR043153">
    <property type="entry name" value="DENN_C"/>
</dbReference>
<organism evidence="4 5">
    <name type="scientific">Dicentrarchus labrax</name>
    <name type="common">European seabass</name>
    <name type="synonym">Morone labrax</name>
    <dbReference type="NCBI Taxonomy" id="13489"/>
    <lineage>
        <taxon>Eukaryota</taxon>
        <taxon>Metazoa</taxon>
        <taxon>Chordata</taxon>
        <taxon>Craniata</taxon>
        <taxon>Vertebrata</taxon>
        <taxon>Euteleostomi</taxon>
        <taxon>Actinopterygii</taxon>
        <taxon>Neopterygii</taxon>
        <taxon>Teleostei</taxon>
        <taxon>Neoteleostei</taxon>
        <taxon>Acanthomorphata</taxon>
        <taxon>Eupercaria</taxon>
        <taxon>Moronidae</taxon>
        <taxon>Dicentrarchus</taxon>
    </lineage>
</organism>
<reference evidence="4" key="2">
    <citation type="submission" date="2025-09" db="UniProtKB">
        <authorList>
            <consortium name="Ensembl"/>
        </authorList>
    </citation>
    <scope>IDENTIFICATION</scope>
</reference>
<dbReference type="GO" id="GO:0042147">
    <property type="term" value="P:retrograde transport, endosome to Golgi"/>
    <property type="evidence" value="ECO:0007669"/>
    <property type="project" value="TreeGrafter"/>
</dbReference>
<dbReference type="FunFam" id="3.40.50.11500:FF:000004">
    <property type="entry name" value="DENN domain-containing protein 2C isoform X1"/>
    <property type="match status" value="1"/>
</dbReference>
<dbReference type="SMART" id="SM00800">
    <property type="entry name" value="uDENN"/>
    <property type="match status" value="1"/>
</dbReference>
<keyword evidence="1" id="KW-0344">Guanine-nucleotide releasing factor</keyword>
<accession>A0A8C4I3D6</accession>
<protein>
    <recommendedName>
        <fullName evidence="3">UDENN domain-containing protein</fullName>
    </recommendedName>
</protein>
<dbReference type="PROSITE" id="PS50211">
    <property type="entry name" value="DENN"/>
    <property type="match status" value="1"/>
</dbReference>
<dbReference type="Gene3D" id="3.30.450.200">
    <property type="match status" value="1"/>
</dbReference>
<dbReference type="GO" id="GO:0015629">
    <property type="term" value="C:actin cytoskeleton"/>
    <property type="evidence" value="ECO:0007669"/>
    <property type="project" value="TreeGrafter"/>
</dbReference>
<keyword evidence="5" id="KW-1185">Reference proteome</keyword>
<dbReference type="InterPro" id="IPR037516">
    <property type="entry name" value="Tripartite_DENN"/>
</dbReference>
<dbReference type="GeneTree" id="ENSGT00950000182931"/>
<dbReference type="InterPro" id="IPR001194">
    <property type="entry name" value="cDENN_dom"/>
</dbReference>
<dbReference type="PANTHER" id="PTHR15288">
    <property type="entry name" value="DENN DOMAIN-CONTAINING PROTEIN 2"/>
    <property type="match status" value="1"/>
</dbReference>
<evidence type="ECO:0000256" key="2">
    <source>
        <dbReference type="SAM" id="MobiDB-lite"/>
    </source>
</evidence>
<dbReference type="GO" id="GO:0005829">
    <property type="term" value="C:cytosol"/>
    <property type="evidence" value="ECO:0007669"/>
    <property type="project" value="GOC"/>
</dbReference>
<feature type="region of interest" description="Disordered" evidence="2">
    <location>
        <begin position="140"/>
        <end position="160"/>
    </location>
</feature>
<sequence>CLELGLDLLHSIPYVEASLCSWFTCLACQTFFKSMNMSTHSLRVISSSNPSFLLFFCIWRATLLNLCHGLSSRKSYEFEDLLQSSSESCRVDWYAQSRLGLTRTLSEENVYEDIIDPPSKENPYEDIELERSCLGSKCVSPASSSPVPDTPTKLSSKPGFFRQNSERRSFKLLELRKTSRDTGISSPSRISPPSTPSSPDDTPCLSGDPYNRRRRKIPKMVLKINAIFEARRGKKRMKRVSQSTESSSGRAHSQRLVSVQSMLRQTGRYRTLERDLMELQERKLFEYFIVVALHKTKAGVPYLPEVTQQFPLKLERSFKFMREAEDQLKVIPQFCFPDAKDWAPVDNFPSETFSFVLTGEDGSRRFGYCRRLLPSGKGRRLPEVYCIVSRLGCFDLFSKILDEVEKRRAISPALVQPFMRGIMEAPFPAPGRTITVKNFLPGSGTEVIELCRPSDSRLEHVDFECLFSSLSLRLLLRVFASLLLERRVIFTADKLSTLSQCCHAVVALLYPFTWQHTYIPVLPPSMLDIVCTPTPFIVGLLSSSLPRLKELPIEEVLVVDLGNSRFLRQLDDEDSILPHKLQAALEHVLDKRRELKISFNNDFPYTPLGFLSPDSSSLSTVVSEAFVRFFVEMVGHYSLFMGGAEREDESREAFRKAVTSKSLRRFLEVFMETQMFTGFIQERDLRRQGLRGLFEVRAQEYLDSLPGSEQRGVNKFLKGLGNKMKFLSKK</sequence>
<dbReference type="Proteomes" id="UP000694389">
    <property type="component" value="Unassembled WGS sequence"/>
</dbReference>
<dbReference type="InterPro" id="IPR005112">
    <property type="entry name" value="dDENN_dom"/>
</dbReference>
<dbReference type="Ensembl" id="ENSDLAT00005054420.2">
    <property type="protein sequence ID" value="ENSDLAP00005051094.2"/>
    <property type="gene ID" value="ENSDLAG00005022191.2"/>
</dbReference>
<reference evidence="4" key="1">
    <citation type="submission" date="2025-08" db="UniProtKB">
        <authorList>
            <consortium name="Ensembl"/>
        </authorList>
    </citation>
    <scope>IDENTIFICATION</scope>
</reference>
<proteinExistence type="predicted"/>
<evidence type="ECO:0000256" key="1">
    <source>
        <dbReference type="ARBA" id="ARBA00022658"/>
    </source>
</evidence>
<feature type="compositionally biased region" description="Polar residues" evidence="2">
    <location>
        <begin position="240"/>
        <end position="256"/>
    </location>
</feature>
<gene>
    <name evidence="4" type="primary">si:dkey-82f1.1</name>
</gene>
<dbReference type="InterPro" id="IPR051942">
    <property type="entry name" value="DENN_domain_containing_2"/>
</dbReference>
<dbReference type="Gene3D" id="3.40.50.11500">
    <property type="match status" value="1"/>
</dbReference>
<dbReference type="Pfam" id="PF03456">
    <property type="entry name" value="uDENN"/>
    <property type="match status" value="1"/>
</dbReference>
<dbReference type="SMART" id="SM00799">
    <property type="entry name" value="DENN"/>
    <property type="match status" value="1"/>
</dbReference>
<evidence type="ECO:0000313" key="4">
    <source>
        <dbReference type="Ensembl" id="ENSDLAP00005051094.2"/>
    </source>
</evidence>